<dbReference type="WBParaSite" id="Minc3s04901g37238">
    <property type="protein sequence ID" value="Minc3s04901g37238"/>
    <property type="gene ID" value="Minc3s04901g37238"/>
</dbReference>
<evidence type="ECO:0000256" key="1">
    <source>
        <dbReference type="SAM" id="Phobius"/>
    </source>
</evidence>
<sequence>MLKNSLQNFKSSFLHYFLAINLINFRLAIHGFPPLIYLTLNKTIREDTRHAVKIIYKRFKIIIGVNNNDNIVHPALVNNYIGHHVDI</sequence>
<protein>
    <submittedName>
        <fullName evidence="3">Uncharacterized protein</fullName>
    </submittedName>
</protein>
<organism evidence="2 3">
    <name type="scientific">Meloidogyne incognita</name>
    <name type="common">Southern root-knot nematode worm</name>
    <name type="synonym">Oxyuris incognita</name>
    <dbReference type="NCBI Taxonomy" id="6306"/>
    <lineage>
        <taxon>Eukaryota</taxon>
        <taxon>Metazoa</taxon>
        <taxon>Ecdysozoa</taxon>
        <taxon>Nematoda</taxon>
        <taxon>Chromadorea</taxon>
        <taxon>Rhabditida</taxon>
        <taxon>Tylenchina</taxon>
        <taxon>Tylenchomorpha</taxon>
        <taxon>Tylenchoidea</taxon>
        <taxon>Meloidogynidae</taxon>
        <taxon>Meloidogyninae</taxon>
        <taxon>Meloidogyne</taxon>
        <taxon>Meloidogyne incognita group</taxon>
    </lineage>
</organism>
<keyword evidence="1" id="KW-0472">Membrane</keyword>
<evidence type="ECO:0000313" key="2">
    <source>
        <dbReference type="Proteomes" id="UP000887563"/>
    </source>
</evidence>
<reference evidence="3" key="1">
    <citation type="submission" date="2022-11" db="UniProtKB">
        <authorList>
            <consortium name="WormBaseParasite"/>
        </authorList>
    </citation>
    <scope>IDENTIFICATION</scope>
</reference>
<evidence type="ECO:0000313" key="3">
    <source>
        <dbReference type="WBParaSite" id="Minc3s04901g37238"/>
    </source>
</evidence>
<keyword evidence="1" id="KW-1133">Transmembrane helix</keyword>
<keyword evidence="1" id="KW-0812">Transmembrane</keyword>
<dbReference type="AlphaFoldDB" id="A0A914NHG9"/>
<proteinExistence type="predicted"/>
<keyword evidence="2" id="KW-1185">Reference proteome</keyword>
<name>A0A914NHG9_MELIC</name>
<feature type="transmembrane region" description="Helical" evidence="1">
    <location>
        <begin position="13"/>
        <end position="40"/>
    </location>
</feature>
<accession>A0A914NHG9</accession>
<dbReference type="Proteomes" id="UP000887563">
    <property type="component" value="Unplaced"/>
</dbReference>